<keyword evidence="2" id="KW-1185">Reference proteome</keyword>
<evidence type="ECO:0000313" key="1">
    <source>
        <dbReference type="EMBL" id="KAF9525887.1"/>
    </source>
</evidence>
<gene>
    <name evidence="1" type="ORF">CPB83DRAFT_885296</name>
</gene>
<accession>A0A9P6JM34</accession>
<organism evidence="1 2">
    <name type="scientific">Crepidotus variabilis</name>
    <dbReference type="NCBI Taxonomy" id="179855"/>
    <lineage>
        <taxon>Eukaryota</taxon>
        <taxon>Fungi</taxon>
        <taxon>Dikarya</taxon>
        <taxon>Basidiomycota</taxon>
        <taxon>Agaricomycotina</taxon>
        <taxon>Agaricomycetes</taxon>
        <taxon>Agaricomycetidae</taxon>
        <taxon>Agaricales</taxon>
        <taxon>Agaricineae</taxon>
        <taxon>Crepidotaceae</taxon>
        <taxon>Crepidotus</taxon>
    </lineage>
</organism>
<dbReference type="EMBL" id="MU157878">
    <property type="protein sequence ID" value="KAF9525887.1"/>
    <property type="molecule type" value="Genomic_DNA"/>
</dbReference>
<sequence length="449" mass="50527">MATILRPELLDQIFGFLEFDLVSLKNCALASLSLYHEAERHLYKHIELLPTTRRGKGIAFCVTQSQLLQLLVAKPHMTNCIQSIYMEITPEDLFIPIQSDDDYADVKTSPTPPLPSLCSLTICSFKPEHCPDWSEVKRDWTCVEKSFRIFWEGLMYLPSIEEVTIRDVYGFPLAILDYCQNLKRLNLFNLLLSTTSLPLRAPPSQEHLSPLLQVRYLSLSDNEDGLSVLLEWLTESTALTATKCSLLRTLEFQPQSLGCFNSILEFMNTCRLGLMSSFRTSYTPFDSPSGEWSNFYPSPPLEMEFPSLPNLHKLSIFADILYDTTQGPNGVHRRYVSSLPAIGEILRRFHNTAVANALKTIDIHLTVLTDAWDSPVLADIDFAPLASVLSQNSASLTVVLVLHPLENKPGTPYHTILMATLISEVASHKDLRGLLTAGHVLIKSSEHYQ</sequence>
<reference evidence="1" key="1">
    <citation type="submission" date="2020-11" db="EMBL/GenBank/DDBJ databases">
        <authorList>
            <consortium name="DOE Joint Genome Institute"/>
            <person name="Ahrendt S."/>
            <person name="Riley R."/>
            <person name="Andreopoulos W."/>
            <person name="Labutti K."/>
            <person name="Pangilinan J."/>
            <person name="Ruiz-Duenas F.J."/>
            <person name="Barrasa J.M."/>
            <person name="Sanchez-Garcia M."/>
            <person name="Camarero S."/>
            <person name="Miyauchi S."/>
            <person name="Serrano A."/>
            <person name="Linde D."/>
            <person name="Babiker R."/>
            <person name="Drula E."/>
            <person name="Ayuso-Fernandez I."/>
            <person name="Pacheco R."/>
            <person name="Padilla G."/>
            <person name="Ferreira P."/>
            <person name="Barriuso J."/>
            <person name="Kellner H."/>
            <person name="Castanera R."/>
            <person name="Alfaro M."/>
            <person name="Ramirez L."/>
            <person name="Pisabarro A.G."/>
            <person name="Kuo A."/>
            <person name="Tritt A."/>
            <person name="Lipzen A."/>
            <person name="He G."/>
            <person name="Yan M."/>
            <person name="Ng V."/>
            <person name="Cullen D."/>
            <person name="Martin F."/>
            <person name="Rosso M.-N."/>
            <person name="Henrissat B."/>
            <person name="Hibbett D."/>
            <person name="Martinez A.T."/>
            <person name="Grigoriev I.V."/>
        </authorList>
    </citation>
    <scope>NUCLEOTIDE SEQUENCE</scope>
    <source>
        <strain evidence="1">CBS 506.95</strain>
    </source>
</reference>
<dbReference type="Proteomes" id="UP000807306">
    <property type="component" value="Unassembled WGS sequence"/>
</dbReference>
<comment type="caution">
    <text evidence="1">The sequence shown here is derived from an EMBL/GenBank/DDBJ whole genome shotgun (WGS) entry which is preliminary data.</text>
</comment>
<protein>
    <submittedName>
        <fullName evidence="1">Uncharacterized protein</fullName>
    </submittedName>
</protein>
<evidence type="ECO:0000313" key="2">
    <source>
        <dbReference type="Proteomes" id="UP000807306"/>
    </source>
</evidence>
<proteinExistence type="predicted"/>
<name>A0A9P6JM34_9AGAR</name>
<dbReference type="AlphaFoldDB" id="A0A9P6JM34"/>